<proteinExistence type="inferred from homology"/>
<evidence type="ECO:0000256" key="4">
    <source>
        <dbReference type="RuleBase" id="RU003788"/>
    </source>
</evidence>
<dbReference type="InterPro" id="IPR023347">
    <property type="entry name" value="Lysozyme_dom_sf"/>
</dbReference>
<sequence>MTTSNNIDSVLSTVTVYLKDHLGQPIRNLKVEIRGLDAQAHCLFHAASTNAHGALQFSVSRGQNLAVHVQRWTSDSMKEVARVNASLQQIRFHLTSPKTLHELSTKVDDAGHGEYWRGTYKVKPHDNLTAIARKYHTSVDLLRHINHLRSDLIRVGQSLKVPPVRVRKSNSPAQKKPAPRGTPPQNENNANDRGAPVTTPRQGVAPVIFPIRTRPLNDEGAIYGRSDCNYTWNAQLGAPGRQQARFGAHRNQGSRKHAGRDLYVEAHTEVLAIANGVVIKCEPFYCQTHQISIHHTTADGREFIGLYGEVDAASIRVNVGDRVNQGDVIARSGILMKAGNVPVQVIGNQNVSMLHFEAYSGAAGFDCHSKLNGGGLPGPFYRRSDLIDSLALLQEGYRATFLDALPLQPIGGRVTVDQLKTSERGKEFIRSWEGVKYDANRKNTYYYDDSKGYCTVGWGHLIATQSCASLGYTARVSMISVEEALTYFDKDVSKHENYVRQAISAPLYQHEFDALVSLAFNVGHISKVAPRFCRKLNDCNYAEAPCEFDDMENRARRKSERQVFCIGVYDSSH</sequence>
<accession>A0AB73I6K7</accession>
<evidence type="ECO:0000256" key="2">
    <source>
        <dbReference type="ARBA" id="ARBA00022638"/>
    </source>
</evidence>
<keyword evidence="4" id="KW-0326">Glycosidase</keyword>
<dbReference type="InterPro" id="IPR018392">
    <property type="entry name" value="LysM"/>
</dbReference>
<evidence type="ECO:0000256" key="5">
    <source>
        <dbReference type="SAM" id="MobiDB-lite"/>
    </source>
</evidence>
<dbReference type="Gene3D" id="2.70.70.10">
    <property type="entry name" value="Glucose Permease (Domain IIA)"/>
    <property type="match status" value="1"/>
</dbReference>
<dbReference type="GO" id="GO:0004222">
    <property type="term" value="F:metalloendopeptidase activity"/>
    <property type="evidence" value="ECO:0007669"/>
    <property type="project" value="TreeGrafter"/>
</dbReference>
<name>A0AB73I6K7_9BURK</name>
<dbReference type="InterPro" id="IPR011055">
    <property type="entry name" value="Dup_hybrid_motif"/>
</dbReference>
<keyword evidence="2 4" id="KW-0081">Bacteriolytic enzyme</keyword>
<dbReference type="GO" id="GO:0031640">
    <property type="term" value="P:killing of cells of another organism"/>
    <property type="evidence" value="ECO:0007669"/>
    <property type="project" value="UniProtKB-KW"/>
</dbReference>
<dbReference type="CDD" id="cd12797">
    <property type="entry name" value="M23_peptidase"/>
    <property type="match status" value="1"/>
</dbReference>
<dbReference type="InterPro" id="IPR050570">
    <property type="entry name" value="Cell_wall_metabolism_enzyme"/>
</dbReference>
<dbReference type="GO" id="GO:0009253">
    <property type="term" value="P:peptidoglycan catabolic process"/>
    <property type="evidence" value="ECO:0007669"/>
    <property type="project" value="InterPro"/>
</dbReference>
<dbReference type="Pfam" id="PF01551">
    <property type="entry name" value="Peptidase_M23"/>
    <property type="match status" value="1"/>
</dbReference>
<dbReference type="SUPFAM" id="SSF53955">
    <property type="entry name" value="Lysozyme-like"/>
    <property type="match status" value="1"/>
</dbReference>
<dbReference type="GO" id="GO:0003796">
    <property type="term" value="F:lysozyme activity"/>
    <property type="evidence" value="ECO:0007669"/>
    <property type="project" value="UniProtKB-EC"/>
</dbReference>
<dbReference type="Pfam" id="PF01476">
    <property type="entry name" value="LysM"/>
    <property type="match status" value="1"/>
</dbReference>
<dbReference type="Gene3D" id="3.10.350.10">
    <property type="entry name" value="LysM domain"/>
    <property type="match status" value="1"/>
</dbReference>
<dbReference type="PANTHER" id="PTHR21666">
    <property type="entry name" value="PEPTIDASE-RELATED"/>
    <property type="match status" value="1"/>
</dbReference>
<dbReference type="GO" id="GO:0042742">
    <property type="term" value="P:defense response to bacterium"/>
    <property type="evidence" value="ECO:0007669"/>
    <property type="project" value="UniProtKB-KW"/>
</dbReference>
<dbReference type="CDD" id="cd00118">
    <property type="entry name" value="LysM"/>
    <property type="match status" value="1"/>
</dbReference>
<dbReference type="InterPro" id="IPR036779">
    <property type="entry name" value="LysM_dom_sf"/>
</dbReference>
<dbReference type="CDD" id="cd00737">
    <property type="entry name" value="lyz_endolysin_autolysin"/>
    <property type="match status" value="1"/>
</dbReference>
<evidence type="ECO:0000256" key="3">
    <source>
        <dbReference type="ARBA" id="ARBA00023200"/>
    </source>
</evidence>
<dbReference type="RefSeq" id="WP_392392577.1">
    <property type="nucleotide sequence ID" value="NZ_JAURTK010000001.1"/>
</dbReference>
<evidence type="ECO:0000259" key="6">
    <source>
        <dbReference type="PROSITE" id="PS51782"/>
    </source>
</evidence>
<dbReference type="Proteomes" id="UP001229486">
    <property type="component" value="Unassembled WGS sequence"/>
</dbReference>
<keyword evidence="3" id="KW-1035">Host cytoplasm</keyword>
<keyword evidence="4 7" id="KW-0378">Hydrolase</keyword>
<dbReference type="InterPro" id="IPR016047">
    <property type="entry name" value="M23ase_b-sheet_dom"/>
</dbReference>
<dbReference type="InterPro" id="IPR023346">
    <property type="entry name" value="Lysozyme-like_dom_sf"/>
</dbReference>
<comment type="similarity">
    <text evidence="4">Belongs to the glycosyl hydrolase 24 family.</text>
</comment>
<comment type="catalytic activity">
    <reaction evidence="4">
        <text>Hydrolysis of (1-&gt;4)-beta-linkages between N-acetylmuramic acid and N-acetyl-D-glucosamine residues in a peptidoglycan and between N-acetyl-D-glucosamine residues in chitodextrins.</text>
        <dbReference type="EC" id="3.2.1.17"/>
    </reaction>
</comment>
<evidence type="ECO:0000313" key="8">
    <source>
        <dbReference type="Proteomes" id="UP001229486"/>
    </source>
</evidence>
<dbReference type="PANTHER" id="PTHR21666:SF270">
    <property type="entry name" value="MUREIN HYDROLASE ACTIVATOR ENVC"/>
    <property type="match status" value="1"/>
</dbReference>
<keyword evidence="1 4" id="KW-0929">Antimicrobial</keyword>
<organism evidence="7 8">
    <name type="scientific">Paraburkholderia caledonica</name>
    <dbReference type="NCBI Taxonomy" id="134536"/>
    <lineage>
        <taxon>Bacteria</taxon>
        <taxon>Pseudomonadati</taxon>
        <taxon>Pseudomonadota</taxon>
        <taxon>Betaproteobacteria</taxon>
        <taxon>Burkholderiales</taxon>
        <taxon>Burkholderiaceae</taxon>
        <taxon>Paraburkholderia</taxon>
    </lineage>
</organism>
<dbReference type="Pfam" id="PF00959">
    <property type="entry name" value="Phage_lysozyme"/>
    <property type="match status" value="1"/>
</dbReference>
<dbReference type="SMART" id="SM00257">
    <property type="entry name" value="LysM"/>
    <property type="match status" value="1"/>
</dbReference>
<dbReference type="EC" id="3.2.1.17" evidence="4"/>
<dbReference type="InterPro" id="IPR002196">
    <property type="entry name" value="Glyco_hydro_24"/>
</dbReference>
<dbReference type="Gene3D" id="1.10.530.40">
    <property type="match status" value="1"/>
</dbReference>
<dbReference type="InterPro" id="IPR033907">
    <property type="entry name" value="Endolysin_autolysin"/>
</dbReference>
<dbReference type="AlphaFoldDB" id="A0AB73I6K7"/>
<feature type="domain" description="LysM" evidence="6">
    <location>
        <begin position="118"/>
        <end position="161"/>
    </location>
</feature>
<dbReference type="EMBL" id="JAURTK010000001">
    <property type="protein sequence ID" value="MDP9645072.1"/>
    <property type="molecule type" value="Genomic_DNA"/>
</dbReference>
<feature type="region of interest" description="Disordered" evidence="5">
    <location>
        <begin position="163"/>
        <end position="203"/>
    </location>
</feature>
<dbReference type="SUPFAM" id="SSF51261">
    <property type="entry name" value="Duplicated hybrid motif"/>
    <property type="match status" value="1"/>
</dbReference>
<protein>
    <recommendedName>
        <fullName evidence="4">Lysozyme</fullName>
        <ecNumber evidence="4">3.2.1.17</ecNumber>
    </recommendedName>
</protein>
<dbReference type="PROSITE" id="PS51782">
    <property type="entry name" value="LYSM"/>
    <property type="match status" value="1"/>
</dbReference>
<dbReference type="SUPFAM" id="SSF54106">
    <property type="entry name" value="LysM domain"/>
    <property type="match status" value="1"/>
</dbReference>
<evidence type="ECO:0000256" key="1">
    <source>
        <dbReference type="ARBA" id="ARBA00022529"/>
    </source>
</evidence>
<reference evidence="7" key="1">
    <citation type="submission" date="2023-07" db="EMBL/GenBank/DDBJ databases">
        <title>Sorghum-associated microbial communities from plants grown in Nebraska, USA.</title>
        <authorList>
            <person name="Schachtman D."/>
        </authorList>
    </citation>
    <scope>NUCLEOTIDE SEQUENCE</scope>
    <source>
        <strain evidence="7">DS1061</strain>
    </source>
</reference>
<evidence type="ECO:0000313" key="7">
    <source>
        <dbReference type="EMBL" id="MDP9645072.1"/>
    </source>
</evidence>
<gene>
    <name evidence="7" type="ORF">J2793_000494</name>
</gene>
<dbReference type="GO" id="GO:0016998">
    <property type="term" value="P:cell wall macromolecule catabolic process"/>
    <property type="evidence" value="ECO:0007669"/>
    <property type="project" value="InterPro"/>
</dbReference>
<comment type="caution">
    <text evidence="7">The sequence shown here is derived from an EMBL/GenBank/DDBJ whole genome shotgun (WGS) entry which is preliminary data.</text>
</comment>